<name>A0ABQ1DLS2_PSECI</name>
<dbReference type="EMBL" id="BLWA01000004">
    <property type="protein sequence ID" value="GFM91946.1"/>
    <property type="molecule type" value="Genomic_DNA"/>
</dbReference>
<dbReference type="Proteomes" id="UP000614982">
    <property type="component" value="Unassembled WGS sequence"/>
</dbReference>
<gene>
    <name evidence="1" type="ORF">PSCICP_19180</name>
</gene>
<protein>
    <submittedName>
        <fullName evidence="1">Uncharacterized protein</fullName>
    </submittedName>
</protein>
<sequence length="62" mass="6992">MVRFIEINELKSVTIPRRNPWGESVSINEAIYLVNEGGEHALIVEMQSGDYIKVEAGFISKL</sequence>
<accession>A0ABQ1DLS2</accession>
<organism evidence="1 2">
    <name type="scientific">Pseudomonas cichorii</name>
    <dbReference type="NCBI Taxonomy" id="36746"/>
    <lineage>
        <taxon>Bacteria</taxon>
        <taxon>Pseudomonadati</taxon>
        <taxon>Pseudomonadota</taxon>
        <taxon>Gammaproteobacteria</taxon>
        <taxon>Pseudomonadales</taxon>
        <taxon>Pseudomonadaceae</taxon>
        <taxon>Pseudomonas</taxon>
    </lineage>
</organism>
<reference evidence="1 2" key="1">
    <citation type="submission" date="2020-05" db="EMBL/GenBank/DDBJ databases">
        <title>Genetic diversity of Pseudomonas cichorii.</title>
        <authorList>
            <person name="Tani S."/>
            <person name="Yagi H."/>
            <person name="Hashimoto S."/>
            <person name="Iiyama K."/>
            <person name="Furuya N."/>
        </authorList>
    </citation>
    <scope>NUCLEOTIDE SEQUENCE [LARGE SCALE GENOMIC DNA]</scope>
    <source>
        <strain evidence="1 2">LMG 2162</strain>
    </source>
</reference>
<keyword evidence="2" id="KW-1185">Reference proteome</keyword>
<proteinExistence type="predicted"/>
<evidence type="ECO:0000313" key="2">
    <source>
        <dbReference type="Proteomes" id="UP000614982"/>
    </source>
</evidence>
<evidence type="ECO:0000313" key="1">
    <source>
        <dbReference type="EMBL" id="GFM91946.1"/>
    </source>
</evidence>
<comment type="caution">
    <text evidence="1">The sequence shown here is derived from an EMBL/GenBank/DDBJ whole genome shotgun (WGS) entry which is preliminary data.</text>
</comment>